<protein>
    <submittedName>
        <fullName evidence="9">C4-dicarboxylate ABC transporter</fullName>
    </submittedName>
</protein>
<keyword evidence="7 8" id="KW-0472">Membrane</keyword>
<feature type="transmembrane region" description="Helical" evidence="8">
    <location>
        <begin position="290"/>
        <end position="313"/>
    </location>
</feature>
<keyword evidence="6 8" id="KW-1133">Transmembrane helix</keyword>
<dbReference type="EMBL" id="QRHE01000010">
    <property type="protein sequence ID" value="RHF50840.1"/>
    <property type="molecule type" value="Genomic_DNA"/>
</dbReference>
<comment type="subcellular location">
    <subcellularLocation>
        <location evidence="1">Cell membrane</location>
        <topology evidence="1">Multi-pass membrane protein</topology>
    </subcellularLocation>
</comment>
<dbReference type="AlphaFoldDB" id="A0A414NVA2"/>
<feature type="transmembrane region" description="Helical" evidence="8">
    <location>
        <begin position="325"/>
        <end position="343"/>
    </location>
</feature>
<evidence type="ECO:0000256" key="6">
    <source>
        <dbReference type="ARBA" id="ARBA00022989"/>
    </source>
</evidence>
<feature type="transmembrane region" description="Helical" evidence="8">
    <location>
        <begin position="383"/>
        <end position="402"/>
    </location>
</feature>
<evidence type="ECO:0000313" key="10">
    <source>
        <dbReference type="Proteomes" id="UP000283442"/>
    </source>
</evidence>
<evidence type="ECO:0000256" key="4">
    <source>
        <dbReference type="ARBA" id="ARBA00022475"/>
    </source>
</evidence>
<dbReference type="InterPro" id="IPR004669">
    <property type="entry name" value="C4_dicarb_anaerob_car"/>
</dbReference>
<dbReference type="OrthoDB" id="1675518at2"/>
<dbReference type="Pfam" id="PF03606">
    <property type="entry name" value="DcuC"/>
    <property type="match status" value="1"/>
</dbReference>
<evidence type="ECO:0000256" key="8">
    <source>
        <dbReference type="SAM" id="Phobius"/>
    </source>
</evidence>
<dbReference type="PANTHER" id="PTHR42002:SF2">
    <property type="entry name" value="ANAEROBIC C4-DICARBOXYLATE TRANSPORTER DCUC-RELATED"/>
    <property type="match status" value="1"/>
</dbReference>
<feature type="transmembrane region" description="Helical" evidence="8">
    <location>
        <begin position="125"/>
        <end position="151"/>
    </location>
</feature>
<feature type="transmembrane region" description="Helical" evidence="8">
    <location>
        <begin position="251"/>
        <end position="270"/>
    </location>
</feature>
<comment type="caution">
    <text evidence="9">The sequence shown here is derived from an EMBL/GenBank/DDBJ whole genome shotgun (WGS) entry which is preliminary data.</text>
</comment>
<gene>
    <name evidence="9" type="ORF">DW674_09365</name>
</gene>
<dbReference type="NCBIfam" id="NF037994">
    <property type="entry name" value="DcuC_1"/>
    <property type="match status" value="1"/>
</dbReference>
<feature type="transmembrane region" description="Helical" evidence="8">
    <location>
        <begin position="65"/>
        <end position="82"/>
    </location>
</feature>
<comment type="similarity">
    <text evidence="2">Belongs to the DcuC/DcuD transporter (TC 2.A.61) family.</text>
</comment>
<feature type="transmembrane region" description="Helical" evidence="8">
    <location>
        <begin position="227"/>
        <end position="244"/>
    </location>
</feature>
<dbReference type="PANTHER" id="PTHR42002">
    <property type="entry name" value="ANAEROBIC C4-DICARBOXYLATE TRANSPORTER DCUC-RELATED"/>
    <property type="match status" value="1"/>
</dbReference>
<dbReference type="InterPro" id="IPR018385">
    <property type="entry name" value="C4_dicarb_anaerob_car-like"/>
</dbReference>
<evidence type="ECO:0000256" key="2">
    <source>
        <dbReference type="ARBA" id="ARBA00005275"/>
    </source>
</evidence>
<dbReference type="GO" id="GO:0005886">
    <property type="term" value="C:plasma membrane"/>
    <property type="evidence" value="ECO:0007669"/>
    <property type="project" value="UniProtKB-SubCell"/>
</dbReference>
<reference evidence="9 10" key="1">
    <citation type="submission" date="2018-08" db="EMBL/GenBank/DDBJ databases">
        <title>A genome reference for cultivated species of the human gut microbiota.</title>
        <authorList>
            <person name="Zou Y."/>
            <person name="Xue W."/>
            <person name="Luo G."/>
        </authorList>
    </citation>
    <scope>NUCLEOTIDE SEQUENCE [LARGE SCALE GENOMIC DNA]</scope>
    <source>
        <strain evidence="9 10">AM25-21AC</strain>
    </source>
</reference>
<evidence type="ECO:0000256" key="3">
    <source>
        <dbReference type="ARBA" id="ARBA00022448"/>
    </source>
</evidence>
<dbReference type="Proteomes" id="UP000283442">
    <property type="component" value="Unassembled WGS sequence"/>
</dbReference>
<evidence type="ECO:0000256" key="1">
    <source>
        <dbReference type="ARBA" id="ARBA00004651"/>
    </source>
</evidence>
<name>A0A414NVA2_9FIRM</name>
<feature type="transmembrane region" description="Helical" evidence="8">
    <location>
        <begin position="6"/>
        <end position="27"/>
    </location>
</feature>
<evidence type="ECO:0000256" key="5">
    <source>
        <dbReference type="ARBA" id="ARBA00022692"/>
    </source>
</evidence>
<organism evidence="9 10">
    <name type="scientific">Mitsuokella multacida</name>
    <dbReference type="NCBI Taxonomy" id="52226"/>
    <lineage>
        <taxon>Bacteria</taxon>
        <taxon>Bacillati</taxon>
        <taxon>Bacillota</taxon>
        <taxon>Negativicutes</taxon>
        <taxon>Selenomonadales</taxon>
        <taxon>Selenomonadaceae</taxon>
        <taxon>Mitsuokella</taxon>
    </lineage>
</organism>
<keyword evidence="3" id="KW-0813">Transport</keyword>
<keyword evidence="4" id="KW-1003">Cell membrane</keyword>
<feature type="transmembrane region" description="Helical" evidence="8">
    <location>
        <begin position="34"/>
        <end position="53"/>
    </location>
</feature>
<evidence type="ECO:0000256" key="7">
    <source>
        <dbReference type="ARBA" id="ARBA00023136"/>
    </source>
</evidence>
<feature type="transmembrane region" description="Helical" evidence="8">
    <location>
        <begin position="102"/>
        <end position="119"/>
    </location>
</feature>
<proteinExistence type="inferred from homology"/>
<dbReference type="GO" id="GO:0015556">
    <property type="term" value="F:C4-dicarboxylate transmembrane transporter activity"/>
    <property type="evidence" value="ECO:0007669"/>
    <property type="project" value="InterPro"/>
</dbReference>
<keyword evidence="5 8" id="KW-0812">Transmembrane</keyword>
<feature type="transmembrane region" description="Helical" evidence="8">
    <location>
        <begin position="409"/>
        <end position="425"/>
    </location>
</feature>
<sequence>MKGGICMLTLMLIVGAIIVCGVVYALVKGADARITLIGSGILMAAIGGVPMAALDAFAKSMTNSGLIQAVCSVMGFALAVRFTECDKHLINAMASVISRVRFFLIPGVVICTYLVNIALPSAAGTAAAAGAIFIPLLMAAGVGPALAAAAVKCGTYGSMLNPGLAHNPFVAKIAGVDVMDVIGFHYKANLASLVVATICITIIAHVLKEDKGHVPEHLQVDKNFKVNYLYALMPVVPIVILLLGSTKIVPLFKMGVPQAMIIGALLTLVVTRTKPKALCDAFFEGMGKAYGSIIGIIISAGVFVAGLTSIGLVKWFIDAMLNNPAIVKICAAFGPFLLGLLTGSGDAATFAFNEAITPYAPDFGMSQVQMGSMATLGGTLGRTMSPIAGATIICAGIAGVNPMEITKRNAIPMLCALTVGMLILLF</sequence>
<accession>A0A414NVA2</accession>
<evidence type="ECO:0000313" key="9">
    <source>
        <dbReference type="EMBL" id="RHF50840.1"/>
    </source>
</evidence>
<feature type="transmembrane region" description="Helical" evidence="8">
    <location>
        <begin position="188"/>
        <end position="207"/>
    </location>
</feature>